<feature type="domain" description="Chemotaxis methyl-accepting receptor HlyB-like 4HB MCP" evidence="1">
    <location>
        <begin position="6"/>
        <end position="125"/>
    </location>
</feature>
<gene>
    <name evidence="2" type="ORF">GMLC_05310</name>
</gene>
<proteinExistence type="predicted"/>
<dbReference type="RefSeq" id="WP_183359475.1">
    <property type="nucleotide sequence ID" value="NZ_BLXZ01000001.1"/>
</dbReference>
<reference evidence="3" key="1">
    <citation type="submission" date="2020-06" db="EMBL/GenBank/DDBJ databases">
        <title>Draft genomic sequecing of Geomonas sp. Red745.</title>
        <authorList>
            <person name="Itoh H."/>
            <person name="Xu Z.X."/>
            <person name="Ushijima N."/>
            <person name="Masuda Y."/>
            <person name="Shiratori Y."/>
            <person name="Senoo K."/>
        </authorList>
    </citation>
    <scope>NUCLEOTIDE SEQUENCE [LARGE SCALE GENOMIC DNA]</scope>
    <source>
        <strain evidence="3">Red745</strain>
    </source>
</reference>
<organism evidence="2 3">
    <name type="scientific">Geomonas limicola</name>
    <dbReference type="NCBI Taxonomy" id="2740186"/>
    <lineage>
        <taxon>Bacteria</taxon>
        <taxon>Pseudomonadati</taxon>
        <taxon>Thermodesulfobacteriota</taxon>
        <taxon>Desulfuromonadia</taxon>
        <taxon>Geobacterales</taxon>
        <taxon>Geobacteraceae</taxon>
        <taxon>Geomonas</taxon>
    </lineage>
</organism>
<dbReference type="Pfam" id="PF12729">
    <property type="entry name" value="4HB_MCP_1"/>
    <property type="match status" value="1"/>
</dbReference>
<protein>
    <recommendedName>
        <fullName evidence="1">Chemotaxis methyl-accepting receptor HlyB-like 4HB MCP domain-containing protein</fullName>
    </recommendedName>
</protein>
<dbReference type="EMBL" id="BLXZ01000001">
    <property type="protein sequence ID" value="GFO66952.1"/>
    <property type="molecule type" value="Genomic_DNA"/>
</dbReference>
<dbReference type="InterPro" id="IPR024478">
    <property type="entry name" value="HlyB_4HB_MCP"/>
</dbReference>
<accession>A0A6V8N345</accession>
<comment type="caution">
    <text evidence="2">The sequence shown here is derived from an EMBL/GenBank/DDBJ whole genome shotgun (WGS) entry which is preliminary data.</text>
</comment>
<name>A0A6V8N345_9BACT</name>
<sequence>MNIWMNLRVKTKLQVMVFLAVCVMSLVVWLGLSKMGAMADDEKELSTAVKHVDMLNDLKNNLQGIRLNLVYMLILHDPAKFAAKAEDIVKRKQAIKEGIADFLKFDLEPQEKELIEKFRLGCEEYLVQGTKLEQMAKDSVGNPEGRAAALLFATDTVAPLSVKPSRPLTTWST</sequence>
<evidence type="ECO:0000313" key="2">
    <source>
        <dbReference type="EMBL" id="GFO66952.1"/>
    </source>
</evidence>
<keyword evidence="3" id="KW-1185">Reference proteome</keyword>
<dbReference type="Proteomes" id="UP000587586">
    <property type="component" value="Unassembled WGS sequence"/>
</dbReference>
<evidence type="ECO:0000259" key="1">
    <source>
        <dbReference type="Pfam" id="PF12729"/>
    </source>
</evidence>
<evidence type="ECO:0000313" key="3">
    <source>
        <dbReference type="Proteomes" id="UP000587586"/>
    </source>
</evidence>
<dbReference type="AlphaFoldDB" id="A0A6V8N345"/>